<name>A0ABU9W325_9MICO</name>
<protein>
    <submittedName>
        <fullName evidence="2">CGNR zinc finger domain-containing protein</fullName>
    </submittedName>
</protein>
<dbReference type="RefSeq" id="WP_342112847.1">
    <property type="nucleotide sequence ID" value="NZ_JBCAUN010000001.1"/>
</dbReference>
<dbReference type="InterPro" id="IPR021005">
    <property type="entry name" value="Znf_CGNR"/>
</dbReference>
<sequence length="164" mass="17591">MTDGGNVLTSDGSGATAHEDLLVDFLNTLDVEELTDTLASEGELAAWATNHGFVPGGLDQVLAVRNALRALASGEEAELPDLPVRVAITARSVTLTPSTVAEAVLASALTLGIEGRLRRVKLCYAHDCAWAFYDRSRNGSRTWCDMGVCGNRAKVRTYRERAAR</sequence>
<accession>A0ABU9W325</accession>
<keyword evidence="3" id="KW-1185">Reference proteome</keyword>
<organism evidence="2 3">
    <name type="scientific">Leifsonia stereocauli</name>
    <dbReference type="NCBI Taxonomy" id="3134136"/>
    <lineage>
        <taxon>Bacteria</taxon>
        <taxon>Bacillati</taxon>
        <taxon>Actinomycetota</taxon>
        <taxon>Actinomycetes</taxon>
        <taxon>Micrococcales</taxon>
        <taxon>Microbacteriaceae</taxon>
        <taxon>Leifsonia</taxon>
    </lineage>
</organism>
<dbReference type="InterPro" id="IPR010852">
    <property type="entry name" value="ABATE"/>
</dbReference>
<evidence type="ECO:0000313" key="2">
    <source>
        <dbReference type="EMBL" id="MEN1946402.1"/>
    </source>
</evidence>
<dbReference type="Gene3D" id="1.10.3300.10">
    <property type="entry name" value="Jann2411-like domain"/>
    <property type="match status" value="1"/>
</dbReference>
<dbReference type="PANTHER" id="PTHR35525:SF3">
    <property type="entry name" value="BLL6575 PROTEIN"/>
    <property type="match status" value="1"/>
</dbReference>
<dbReference type="Proteomes" id="UP001425155">
    <property type="component" value="Unassembled WGS sequence"/>
</dbReference>
<feature type="domain" description="Zinc finger CGNR" evidence="1">
    <location>
        <begin position="119"/>
        <end position="161"/>
    </location>
</feature>
<dbReference type="InterPro" id="IPR023286">
    <property type="entry name" value="ABATE_dom_sf"/>
</dbReference>
<dbReference type="PANTHER" id="PTHR35525">
    <property type="entry name" value="BLL6575 PROTEIN"/>
    <property type="match status" value="1"/>
</dbReference>
<reference evidence="2 3" key="1">
    <citation type="submission" date="2024-03" db="EMBL/GenBank/DDBJ databases">
        <title>YIM 134122 draft genome.</title>
        <authorList>
            <person name="Zuo S."/>
            <person name="Xiong L."/>
        </authorList>
    </citation>
    <scope>NUCLEOTIDE SEQUENCE [LARGE SCALE GENOMIC DNA]</scope>
    <source>
        <strain evidence="2 3">YIM 134122</strain>
    </source>
</reference>
<dbReference type="EMBL" id="JBCLVG010000001">
    <property type="protein sequence ID" value="MEN1946402.1"/>
    <property type="molecule type" value="Genomic_DNA"/>
</dbReference>
<dbReference type="Pfam" id="PF11706">
    <property type="entry name" value="zf-CGNR"/>
    <property type="match status" value="1"/>
</dbReference>
<gene>
    <name evidence="2" type="ORF">WJX64_07590</name>
</gene>
<dbReference type="Pfam" id="PF07336">
    <property type="entry name" value="ABATE"/>
    <property type="match status" value="1"/>
</dbReference>
<evidence type="ECO:0000259" key="1">
    <source>
        <dbReference type="Pfam" id="PF11706"/>
    </source>
</evidence>
<evidence type="ECO:0000313" key="3">
    <source>
        <dbReference type="Proteomes" id="UP001425155"/>
    </source>
</evidence>
<dbReference type="SUPFAM" id="SSF160904">
    <property type="entry name" value="Jann2411-like"/>
    <property type="match status" value="1"/>
</dbReference>
<proteinExistence type="predicted"/>
<comment type="caution">
    <text evidence="2">The sequence shown here is derived from an EMBL/GenBank/DDBJ whole genome shotgun (WGS) entry which is preliminary data.</text>
</comment>